<dbReference type="InterPro" id="IPR014001">
    <property type="entry name" value="Helicase_ATP-bd"/>
</dbReference>
<accession>A0ABV1CPP5</accession>
<keyword evidence="2 7" id="KW-0378">Hydrolase</keyword>
<dbReference type="Pfam" id="PF00271">
    <property type="entry name" value="Helicase_C"/>
    <property type="match status" value="1"/>
</dbReference>
<dbReference type="EC" id="3.6.4.-" evidence="7"/>
<organism evidence="7 8">
    <name type="scientific">Blautia acetigignens</name>
    <dbReference type="NCBI Taxonomy" id="2981783"/>
    <lineage>
        <taxon>Bacteria</taxon>
        <taxon>Bacillati</taxon>
        <taxon>Bacillota</taxon>
        <taxon>Clostridia</taxon>
        <taxon>Lachnospirales</taxon>
        <taxon>Lachnospiraceae</taxon>
        <taxon>Blautia</taxon>
    </lineage>
</organism>
<keyword evidence="4" id="KW-0067">ATP-binding</keyword>
<dbReference type="Proteomes" id="UP001470752">
    <property type="component" value="Unassembled WGS sequence"/>
</dbReference>
<dbReference type="RefSeq" id="WP_349084363.1">
    <property type="nucleotide sequence ID" value="NZ_JBBNFW010000187.1"/>
</dbReference>
<dbReference type="InterPro" id="IPR050615">
    <property type="entry name" value="ATP-dep_DNA_Helicase"/>
</dbReference>
<dbReference type="SMART" id="SM00490">
    <property type="entry name" value="HELICc"/>
    <property type="match status" value="1"/>
</dbReference>
<feature type="domain" description="Helicase ATP-binding" evidence="5">
    <location>
        <begin position="112"/>
        <end position="263"/>
    </location>
</feature>
<evidence type="ECO:0000259" key="5">
    <source>
        <dbReference type="PROSITE" id="PS51192"/>
    </source>
</evidence>
<dbReference type="PROSITE" id="PS51192">
    <property type="entry name" value="HELICASE_ATP_BIND_1"/>
    <property type="match status" value="1"/>
</dbReference>
<comment type="caution">
    <text evidence="7">The sequence shown here is derived from an EMBL/GenBank/DDBJ whole genome shotgun (WGS) entry which is preliminary data.</text>
</comment>
<proteinExistence type="predicted"/>
<reference evidence="7 8" key="1">
    <citation type="submission" date="2024-04" db="EMBL/GenBank/DDBJ databases">
        <title>Human intestinal bacterial collection.</title>
        <authorList>
            <person name="Pauvert C."/>
            <person name="Hitch T.C.A."/>
            <person name="Clavel T."/>
        </authorList>
    </citation>
    <scope>NUCLEOTIDE SEQUENCE [LARGE SCALE GENOMIC DNA]</scope>
    <source>
        <strain evidence="7 8">CLA-AA-H161</strain>
    </source>
</reference>
<sequence length="556" mass="63410">MHVYESNNIRVSGYPLPLKLKIVDDLTIDNPAYLRAKYQRRPTWGIDQKLQLFTYDNDGSLILPRGYADRLYNLITETTTSVKWDKEQVEGETVDFGPWNENFQIRDYQHPLIDNLLRKNGIGVSPAGSGKTIMGMRYIYEVGRPTLWLTHTRDLVYQTRDRALSTLKGVGRVGILGDGIEDFGDRKLIIATVQTLKAKQRLVEKLKEFIGVVVIDEAHHFPSTQFLDTAAQFPAKRIVGLTATPKRKDEMEQLMYLGIGPVLHEVPRTALYKDDQLVLPEVKFIYTSFTYGNEDSADGNIDAGGEDLDYQDILYRLFENEDRLNLVAQSIVDAVKYGQSIVLSESVRYCFRLKEKVDKLLLEQGYRGCKTAVVHGGLTRYIWKVASGKRQAEALAADYGTECKYDGKARRWKVKTPQYTEEEFKKWQVTKKKRQEILDQCREGKVNILFATQLAREGLDIPSLCVGHTVTPKRGDGKSNTGLNLEQEIGRIMRKDPQNPDKKAVWFDYVDASVGVLKGQYYSRRKVYKRLGIKLPSKPKSAEKDVIDGLLDSIKF</sequence>
<evidence type="ECO:0000256" key="4">
    <source>
        <dbReference type="ARBA" id="ARBA00022840"/>
    </source>
</evidence>
<evidence type="ECO:0000256" key="2">
    <source>
        <dbReference type="ARBA" id="ARBA00022801"/>
    </source>
</evidence>
<name>A0ABV1CPP5_9FIRM</name>
<dbReference type="Gene3D" id="3.40.50.300">
    <property type="entry name" value="P-loop containing nucleotide triphosphate hydrolases"/>
    <property type="match status" value="2"/>
</dbReference>
<dbReference type="Pfam" id="PF04851">
    <property type="entry name" value="ResIII"/>
    <property type="match status" value="1"/>
</dbReference>
<feature type="domain" description="Helicase C-terminal" evidence="6">
    <location>
        <begin position="361"/>
        <end position="547"/>
    </location>
</feature>
<gene>
    <name evidence="7" type="ORF">AAAX94_14625</name>
</gene>
<dbReference type="GO" id="GO:0016787">
    <property type="term" value="F:hydrolase activity"/>
    <property type="evidence" value="ECO:0007669"/>
    <property type="project" value="UniProtKB-KW"/>
</dbReference>
<keyword evidence="3 7" id="KW-0347">Helicase</keyword>
<evidence type="ECO:0000256" key="3">
    <source>
        <dbReference type="ARBA" id="ARBA00022806"/>
    </source>
</evidence>
<evidence type="ECO:0000313" key="7">
    <source>
        <dbReference type="EMBL" id="MEQ2414246.1"/>
    </source>
</evidence>
<dbReference type="InterPro" id="IPR001650">
    <property type="entry name" value="Helicase_C-like"/>
</dbReference>
<dbReference type="SMART" id="SM00487">
    <property type="entry name" value="DEXDc"/>
    <property type="match status" value="1"/>
</dbReference>
<dbReference type="InterPro" id="IPR027417">
    <property type="entry name" value="P-loop_NTPase"/>
</dbReference>
<dbReference type="PANTHER" id="PTHR11274:SF0">
    <property type="entry name" value="GENERAL TRANSCRIPTION AND DNA REPAIR FACTOR IIH HELICASE SUBUNIT XPB"/>
    <property type="match status" value="1"/>
</dbReference>
<dbReference type="GO" id="GO:0004386">
    <property type="term" value="F:helicase activity"/>
    <property type="evidence" value="ECO:0007669"/>
    <property type="project" value="UniProtKB-KW"/>
</dbReference>
<evidence type="ECO:0000256" key="1">
    <source>
        <dbReference type="ARBA" id="ARBA00022741"/>
    </source>
</evidence>
<evidence type="ECO:0000259" key="6">
    <source>
        <dbReference type="PROSITE" id="PS51194"/>
    </source>
</evidence>
<keyword evidence="1" id="KW-0547">Nucleotide-binding</keyword>
<dbReference type="EMBL" id="JBBNFW010000187">
    <property type="protein sequence ID" value="MEQ2414246.1"/>
    <property type="molecule type" value="Genomic_DNA"/>
</dbReference>
<evidence type="ECO:0000313" key="8">
    <source>
        <dbReference type="Proteomes" id="UP001470752"/>
    </source>
</evidence>
<dbReference type="PANTHER" id="PTHR11274">
    <property type="entry name" value="RAD25/XP-B DNA REPAIR HELICASE"/>
    <property type="match status" value="1"/>
</dbReference>
<dbReference type="SUPFAM" id="SSF52540">
    <property type="entry name" value="P-loop containing nucleoside triphosphate hydrolases"/>
    <property type="match status" value="2"/>
</dbReference>
<protein>
    <submittedName>
        <fullName evidence="7">DEAD/DEAH box helicase</fullName>
        <ecNumber evidence="7">3.6.4.-</ecNumber>
    </submittedName>
</protein>
<dbReference type="PROSITE" id="PS51194">
    <property type="entry name" value="HELICASE_CTER"/>
    <property type="match status" value="1"/>
</dbReference>
<keyword evidence="8" id="KW-1185">Reference proteome</keyword>
<dbReference type="InterPro" id="IPR006935">
    <property type="entry name" value="Helicase/UvrB_N"/>
</dbReference>